<evidence type="ECO:0000256" key="2">
    <source>
        <dbReference type="ARBA" id="ARBA00009696"/>
    </source>
</evidence>
<dbReference type="EMBL" id="AAUX01000001">
    <property type="protein sequence ID" value="EAV46931.1"/>
    <property type="molecule type" value="Genomic_DNA"/>
</dbReference>
<evidence type="ECO:0000256" key="1">
    <source>
        <dbReference type="ARBA" id="ARBA00004459"/>
    </source>
</evidence>
<proteinExistence type="inferred from homology"/>
<dbReference type="Pfam" id="PF03550">
    <property type="entry name" value="LolB"/>
    <property type="match status" value="1"/>
</dbReference>
<evidence type="ECO:0000256" key="4">
    <source>
        <dbReference type="ARBA" id="ARBA00016202"/>
    </source>
</evidence>
<comment type="caution">
    <text evidence="13">The sequence shown here is derived from an EMBL/GenBank/DDBJ whole genome shotgun (WGS) entry which is preliminary data.</text>
</comment>
<dbReference type="Gene3D" id="2.50.20.10">
    <property type="entry name" value="Lipoprotein localisation LolA/LolB/LppX"/>
    <property type="match status" value="1"/>
</dbReference>
<dbReference type="GO" id="GO:0015031">
    <property type="term" value="P:protein transport"/>
    <property type="evidence" value="ECO:0007669"/>
    <property type="project" value="UniProtKB-KW"/>
</dbReference>
<dbReference type="Proteomes" id="UP000054262">
    <property type="component" value="Unassembled WGS sequence"/>
</dbReference>
<keyword evidence="8" id="KW-0472">Membrane</keyword>
<comment type="subcellular location">
    <subcellularLocation>
        <location evidence="1">Cell outer membrane</location>
        <topology evidence="1">Lipid-anchor</topology>
    </subcellularLocation>
</comment>
<evidence type="ECO:0000256" key="10">
    <source>
        <dbReference type="ARBA" id="ARBA00023186"/>
    </source>
</evidence>
<organism evidence="13 14">
    <name type="scientific">Methylophilales bacterium HTCC2181</name>
    <dbReference type="NCBI Taxonomy" id="383631"/>
    <lineage>
        <taxon>Bacteria</taxon>
        <taxon>Pseudomonadati</taxon>
        <taxon>Pseudomonadota</taxon>
        <taxon>Betaproteobacteria</taxon>
        <taxon>Nitrosomonadales</taxon>
        <taxon>OM43 clade</taxon>
    </lineage>
</organism>
<evidence type="ECO:0000256" key="3">
    <source>
        <dbReference type="ARBA" id="ARBA00011245"/>
    </source>
</evidence>
<keyword evidence="11" id="KW-0998">Cell outer membrane</keyword>
<dbReference type="InterPro" id="IPR004565">
    <property type="entry name" value="OM_lipoprot_LolB"/>
</dbReference>
<evidence type="ECO:0000313" key="13">
    <source>
        <dbReference type="EMBL" id="EAV46931.1"/>
    </source>
</evidence>
<keyword evidence="5" id="KW-0813">Transport</keyword>
<keyword evidence="7" id="KW-0653">Protein transport</keyword>
<evidence type="ECO:0000313" key="14">
    <source>
        <dbReference type="Proteomes" id="UP000054262"/>
    </source>
</evidence>
<dbReference type="OrthoDB" id="8538473at2"/>
<reference evidence="13 14" key="1">
    <citation type="submission" date="2006-11" db="EMBL/GenBank/DDBJ databases">
        <authorList>
            <person name="Giovannoni S."/>
            <person name="Vergin K."/>
            <person name="Ferriera S."/>
            <person name="Johnson J."/>
            <person name="Kravitz S."/>
            <person name="Beeson K."/>
            <person name="Sutton G."/>
            <person name="Rogers Y.-H."/>
            <person name="Friedman R."/>
            <person name="Frazier M."/>
            <person name="Venter J.C."/>
        </authorList>
    </citation>
    <scope>NUCLEOTIDE SEQUENCE [LARGE SCALE GENOMIC DNA]</scope>
    <source>
        <strain evidence="13 14">HTCC2181</strain>
    </source>
</reference>
<dbReference type="InterPro" id="IPR029046">
    <property type="entry name" value="LolA/LolB/LppX"/>
</dbReference>
<evidence type="ECO:0000256" key="9">
    <source>
        <dbReference type="ARBA" id="ARBA00023139"/>
    </source>
</evidence>
<keyword evidence="14" id="KW-1185">Reference proteome</keyword>
<dbReference type="PROSITE" id="PS51257">
    <property type="entry name" value="PROKAR_LIPOPROTEIN"/>
    <property type="match status" value="1"/>
</dbReference>
<keyword evidence="10" id="KW-0143">Chaperone</keyword>
<sequence length="186" mass="21294">MRHLILFIGLLGAAGCASLSSNSETYDILDAKFDRKEEIEGFNFTGKFVTFINDKGFSGSLAWDSNPNNDFVKIYNPFNSLVAVITLKHNEKKVDLQIVGKNSRANTGQMLKKIFIEEKNIFTLKKFLINPPGNLSKEENIDVNFDGWKIRYRGRHNQGPTAETTLFEKNNISIKIFINKWEYLNH</sequence>
<comment type="subunit">
    <text evidence="3">Monomer.</text>
</comment>
<comment type="similarity">
    <text evidence="2">Belongs to the LolB family.</text>
</comment>
<name>A0P5X1_9PROT</name>
<evidence type="ECO:0000256" key="8">
    <source>
        <dbReference type="ARBA" id="ARBA00023136"/>
    </source>
</evidence>
<evidence type="ECO:0000256" key="5">
    <source>
        <dbReference type="ARBA" id="ARBA00022448"/>
    </source>
</evidence>
<keyword evidence="12" id="KW-0449">Lipoprotein</keyword>
<evidence type="ECO:0000256" key="11">
    <source>
        <dbReference type="ARBA" id="ARBA00023237"/>
    </source>
</evidence>
<keyword evidence="9" id="KW-0564">Palmitate</keyword>
<evidence type="ECO:0000256" key="7">
    <source>
        <dbReference type="ARBA" id="ARBA00022927"/>
    </source>
</evidence>
<protein>
    <recommendedName>
        <fullName evidence="4">Outer-membrane lipoprotein LolB</fullName>
    </recommendedName>
</protein>
<gene>
    <name evidence="13" type="ORF">MB2181_02620</name>
</gene>
<keyword evidence="6" id="KW-0732">Signal</keyword>
<dbReference type="AlphaFoldDB" id="A0P5X1"/>
<accession>A0P5X1</accession>
<dbReference type="SUPFAM" id="SSF89392">
    <property type="entry name" value="Prokaryotic lipoproteins and lipoprotein localization factors"/>
    <property type="match status" value="1"/>
</dbReference>
<dbReference type="GO" id="GO:0009279">
    <property type="term" value="C:cell outer membrane"/>
    <property type="evidence" value="ECO:0007669"/>
    <property type="project" value="UniProtKB-SubCell"/>
</dbReference>
<evidence type="ECO:0000256" key="6">
    <source>
        <dbReference type="ARBA" id="ARBA00022729"/>
    </source>
</evidence>
<evidence type="ECO:0000256" key="12">
    <source>
        <dbReference type="ARBA" id="ARBA00023288"/>
    </source>
</evidence>